<dbReference type="PANTHER" id="PTHR13353">
    <property type="entry name" value="TRANSMEMBRANE PROTEIN 19"/>
    <property type="match status" value="1"/>
</dbReference>
<keyword evidence="3 6" id="KW-0812">Transmembrane</keyword>
<gene>
    <name evidence="7" type="ORF">KE626_09455</name>
</gene>
<evidence type="ECO:0000256" key="6">
    <source>
        <dbReference type="SAM" id="Phobius"/>
    </source>
</evidence>
<sequence length="244" mass="25640">MMQLSFSPQLMITAIVVIAIAVVCVKTGKLTVPAAILAVFIAMLVALGAGLGGLILLGGFFILGVTATSHKKQLKTIEGALPPQRRTAGQVFANGGVAAIMGLLAFLYPAQENLYRLMLAASLASATADTLSSELGMVYGRRFYNILTFKKEPKGLDGVISLEGTLLGAAGALLLAVVYGFFFGWGKQVCFVLLAGITGNLVDSVLGATLERRRFIGNDAVNFLNTLLAALVGAGIFRLYIYCT</sequence>
<comment type="similarity">
    <text evidence="2">Belongs to the TMEM19 family.</text>
</comment>
<comment type="caution">
    <text evidence="7">The sequence shown here is derived from an EMBL/GenBank/DDBJ whole genome shotgun (WGS) entry which is preliminary data.</text>
</comment>
<feature type="transmembrane region" description="Helical" evidence="6">
    <location>
        <begin position="191"/>
        <end position="210"/>
    </location>
</feature>
<dbReference type="InterPro" id="IPR002794">
    <property type="entry name" value="DUF92_TMEM19"/>
</dbReference>
<accession>A0ABS5IXM8</accession>
<keyword evidence="8" id="KW-1185">Reference proteome</keyword>
<comment type="subcellular location">
    <subcellularLocation>
        <location evidence="1">Membrane</location>
        <topology evidence="1">Multi-pass membrane protein</topology>
    </subcellularLocation>
</comment>
<evidence type="ECO:0000313" key="7">
    <source>
        <dbReference type="EMBL" id="MBS0027531.1"/>
    </source>
</evidence>
<feature type="transmembrane region" description="Helical" evidence="6">
    <location>
        <begin position="114"/>
        <end position="139"/>
    </location>
</feature>
<keyword evidence="4 6" id="KW-1133">Transmembrane helix</keyword>
<dbReference type="Proteomes" id="UP000676386">
    <property type="component" value="Unassembled WGS sequence"/>
</dbReference>
<feature type="transmembrane region" description="Helical" evidence="6">
    <location>
        <begin position="34"/>
        <end position="67"/>
    </location>
</feature>
<feature type="transmembrane region" description="Helical" evidence="6">
    <location>
        <begin position="88"/>
        <end position="108"/>
    </location>
</feature>
<proteinExistence type="inferred from homology"/>
<evidence type="ECO:0000256" key="1">
    <source>
        <dbReference type="ARBA" id="ARBA00004141"/>
    </source>
</evidence>
<evidence type="ECO:0000256" key="5">
    <source>
        <dbReference type="ARBA" id="ARBA00023136"/>
    </source>
</evidence>
<protein>
    <submittedName>
        <fullName evidence="7">DUF92 domain-containing protein</fullName>
    </submittedName>
</protein>
<feature type="transmembrane region" description="Helical" evidence="6">
    <location>
        <begin position="222"/>
        <end position="241"/>
    </location>
</feature>
<evidence type="ECO:0000256" key="2">
    <source>
        <dbReference type="ARBA" id="ARBA00009012"/>
    </source>
</evidence>
<keyword evidence="5 6" id="KW-0472">Membrane</keyword>
<dbReference type="RefSeq" id="WP_211972621.1">
    <property type="nucleotide sequence ID" value="NZ_CBFHAM010000006.1"/>
</dbReference>
<name>A0ABS5IXM8_9BACT</name>
<dbReference type="PANTHER" id="PTHR13353:SF5">
    <property type="entry name" value="TRANSMEMBRANE PROTEIN 19"/>
    <property type="match status" value="1"/>
</dbReference>
<evidence type="ECO:0000313" key="8">
    <source>
        <dbReference type="Proteomes" id="UP000676386"/>
    </source>
</evidence>
<dbReference type="Pfam" id="PF01940">
    <property type="entry name" value="DUF92"/>
    <property type="match status" value="1"/>
</dbReference>
<organism evidence="7 8">
    <name type="scientific">Chitinophaga hostae</name>
    <dbReference type="NCBI Taxonomy" id="2831022"/>
    <lineage>
        <taxon>Bacteria</taxon>
        <taxon>Pseudomonadati</taxon>
        <taxon>Bacteroidota</taxon>
        <taxon>Chitinophagia</taxon>
        <taxon>Chitinophagales</taxon>
        <taxon>Chitinophagaceae</taxon>
        <taxon>Chitinophaga</taxon>
    </lineage>
</organism>
<dbReference type="EMBL" id="JAGTXB010000003">
    <property type="protein sequence ID" value="MBS0027531.1"/>
    <property type="molecule type" value="Genomic_DNA"/>
</dbReference>
<reference evidence="7 8" key="1">
    <citation type="submission" date="2021-04" db="EMBL/GenBank/DDBJ databases">
        <title>Chitinophaga sp. nov., isolated from the rhizosphere soil.</title>
        <authorList>
            <person name="He S."/>
        </authorList>
    </citation>
    <scope>NUCLEOTIDE SEQUENCE [LARGE SCALE GENOMIC DNA]</scope>
    <source>
        <strain evidence="7 8">2R12</strain>
    </source>
</reference>
<feature type="transmembrane region" description="Helical" evidence="6">
    <location>
        <begin position="160"/>
        <end position="185"/>
    </location>
</feature>
<evidence type="ECO:0000256" key="4">
    <source>
        <dbReference type="ARBA" id="ARBA00022989"/>
    </source>
</evidence>
<evidence type="ECO:0000256" key="3">
    <source>
        <dbReference type="ARBA" id="ARBA00022692"/>
    </source>
</evidence>